<keyword evidence="8" id="KW-1185">Reference proteome</keyword>
<dbReference type="PANTHER" id="PTHR43791:SF22">
    <property type="entry name" value="TRANSPORTER, PUTATIVE (AFU_ORTHOLOGUE AFUA_6G11320)-RELATED"/>
    <property type="match status" value="1"/>
</dbReference>
<dbReference type="Proteomes" id="UP001161017">
    <property type="component" value="Unassembled WGS sequence"/>
</dbReference>
<reference evidence="7" key="1">
    <citation type="journal article" date="2023" name="Genome Biol. Evol.">
        <title>First Whole Genome Sequence and Flow Cytometry Genome Size Data for the Lichen-Forming Fungus Ramalina farinacea (Ascomycota).</title>
        <authorList>
            <person name="Llewellyn T."/>
            <person name="Mian S."/>
            <person name="Hill R."/>
            <person name="Leitch I.J."/>
            <person name="Gaya E."/>
        </authorList>
    </citation>
    <scope>NUCLEOTIDE SEQUENCE</scope>
    <source>
        <strain evidence="7">LIQ254RAFAR</strain>
    </source>
</reference>
<evidence type="ECO:0000256" key="5">
    <source>
        <dbReference type="ARBA" id="ARBA00023136"/>
    </source>
</evidence>
<feature type="region of interest" description="Disordered" evidence="6">
    <location>
        <begin position="1"/>
        <end position="24"/>
    </location>
</feature>
<sequence>MSRTDKADTTAMEKYATSSPSISAVDVEDDRSYAIKDKALLRKLDRKLLPALTLLYLLSFLDRSNVANARVEGLVKDLHMSGYNVEARM</sequence>
<accession>A0AA43QHF2</accession>
<protein>
    <recommendedName>
        <fullName evidence="9">MFS transporter</fullName>
    </recommendedName>
</protein>
<dbReference type="InterPro" id="IPR036259">
    <property type="entry name" value="MFS_trans_sf"/>
</dbReference>
<dbReference type="PANTHER" id="PTHR43791">
    <property type="entry name" value="PERMEASE-RELATED"/>
    <property type="match status" value="1"/>
</dbReference>
<evidence type="ECO:0000313" key="8">
    <source>
        <dbReference type="Proteomes" id="UP001161017"/>
    </source>
</evidence>
<evidence type="ECO:0000256" key="1">
    <source>
        <dbReference type="ARBA" id="ARBA00004141"/>
    </source>
</evidence>
<evidence type="ECO:0000256" key="6">
    <source>
        <dbReference type="SAM" id="MobiDB-lite"/>
    </source>
</evidence>
<dbReference type="EMBL" id="JAPUFD010000003">
    <property type="protein sequence ID" value="MDI1486595.1"/>
    <property type="molecule type" value="Genomic_DNA"/>
</dbReference>
<evidence type="ECO:0008006" key="9">
    <source>
        <dbReference type="Google" id="ProtNLM"/>
    </source>
</evidence>
<proteinExistence type="predicted"/>
<name>A0AA43QHF2_9LECA</name>
<dbReference type="SUPFAM" id="SSF103473">
    <property type="entry name" value="MFS general substrate transporter"/>
    <property type="match status" value="1"/>
</dbReference>
<comment type="caution">
    <text evidence="7">The sequence shown here is derived from an EMBL/GenBank/DDBJ whole genome shotgun (WGS) entry which is preliminary data.</text>
</comment>
<evidence type="ECO:0000313" key="7">
    <source>
        <dbReference type="EMBL" id="MDI1486595.1"/>
    </source>
</evidence>
<dbReference type="GO" id="GO:0022857">
    <property type="term" value="F:transmembrane transporter activity"/>
    <property type="evidence" value="ECO:0007669"/>
    <property type="project" value="TreeGrafter"/>
</dbReference>
<keyword evidence="4" id="KW-1133">Transmembrane helix</keyword>
<keyword evidence="5" id="KW-0472">Membrane</keyword>
<keyword evidence="2" id="KW-0813">Transport</keyword>
<comment type="subcellular location">
    <subcellularLocation>
        <location evidence="1">Membrane</location>
        <topology evidence="1">Multi-pass membrane protein</topology>
    </subcellularLocation>
</comment>
<dbReference type="AlphaFoldDB" id="A0AA43QHF2"/>
<evidence type="ECO:0000256" key="4">
    <source>
        <dbReference type="ARBA" id="ARBA00022989"/>
    </source>
</evidence>
<organism evidence="7 8">
    <name type="scientific">Ramalina farinacea</name>
    <dbReference type="NCBI Taxonomy" id="258253"/>
    <lineage>
        <taxon>Eukaryota</taxon>
        <taxon>Fungi</taxon>
        <taxon>Dikarya</taxon>
        <taxon>Ascomycota</taxon>
        <taxon>Pezizomycotina</taxon>
        <taxon>Lecanoromycetes</taxon>
        <taxon>OSLEUM clade</taxon>
        <taxon>Lecanoromycetidae</taxon>
        <taxon>Lecanorales</taxon>
        <taxon>Lecanorineae</taxon>
        <taxon>Ramalinaceae</taxon>
        <taxon>Ramalina</taxon>
    </lineage>
</organism>
<keyword evidence="3" id="KW-0812">Transmembrane</keyword>
<gene>
    <name evidence="7" type="ORF">OHK93_005827</name>
</gene>
<dbReference type="GO" id="GO:0016020">
    <property type="term" value="C:membrane"/>
    <property type="evidence" value="ECO:0007669"/>
    <property type="project" value="UniProtKB-SubCell"/>
</dbReference>
<evidence type="ECO:0000256" key="3">
    <source>
        <dbReference type="ARBA" id="ARBA00022692"/>
    </source>
</evidence>
<evidence type="ECO:0000256" key="2">
    <source>
        <dbReference type="ARBA" id="ARBA00022448"/>
    </source>
</evidence>